<feature type="transmembrane region" description="Helical" evidence="1">
    <location>
        <begin position="96"/>
        <end position="113"/>
    </location>
</feature>
<dbReference type="RefSeq" id="WP_234868012.1">
    <property type="nucleotide sequence ID" value="NZ_JAKEVY010000005.1"/>
</dbReference>
<sequence length="248" mass="27735">MNTENRYRRQRPCRGDKNGRYIFGIMLIVLGGLLFASKAGLLIPRWIFSWPMILIAVGFAVGVSQRFKGTGWIWPMAIGAFFLAERAFPNFFPREFFWPVFMVVAGLILILGPRRWNTDKAARVAAATLEGDPVPGTMTDRLDESTVFGTVRKFVISKTFRGGEVSTVFGSAEINLLQADFDTPPKLELNAVFGSIRLIVPSHWQLKMENNAVLGGVEDKRPQHSIYSDKIMYLEANAVFGGIQITTV</sequence>
<protein>
    <submittedName>
        <fullName evidence="3">DUF5668 domain-containing protein</fullName>
    </submittedName>
</protein>
<accession>A0ABS9BLS6</accession>
<dbReference type="InterPro" id="IPR054331">
    <property type="entry name" value="LiaF_TM"/>
</dbReference>
<gene>
    <name evidence="3" type="ORF">L0U88_18615</name>
</gene>
<feature type="domain" description="LiaF transmembrane" evidence="2">
    <location>
        <begin position="22"/>
        <end position="116"/>
    </location>
</feature>
<keyword evidence="1" id="KW-0812">Transmembrane</keyword>
<feature type="transmembrane region" description="Helical" evidence="1">
    <location>
        <begin position="71"/>
        <end position="90"/>
    </location>
</feature>
<dbReference type="Pfam" id="PF22570">
    <property type="entry name" value="LiaF-TM"/>
    <property type="match status" value="1"/>
</dbReference>
<keyword evidence="1" id="KW-0472">Membrane</keyword>
<evidence type="ECO:0000313" key="3">
    <source>
        <dbReference type="EMBL" id="MCF1716661.1"/>
    </source>
</evidence>
<proteinExistence type="predicted"/>
<dbReference type="Proteomes" id="UP001200145">
    <property type="component" value="Unassembled WGS sequence"/>
</dbReference>
<keyword evidence="4" id="KW-1185">Reference proteome</keyword>
<feature type="transmembrane region" description="Helical" evidence="1">
    <location>
        <begin position="21"/>
        <end position="41"/>
    </location>
</feature>
<feature type="transmembrane region" description="Helical" evidence="1">
    <location>
        <begin position="47"/>
        <end position="64"/>
    </location>
</feature>
<evidence type="ECO:0000259" key="2">
    <source>
        <dbReference type="Pfam" id="PF22570"/>
    </source>
</evidence>
<keyword evidence="1" id="KW-1133">Transmembrane helix</keyword>
<organism evidence="3 4">
    <name type="scientific">Flavihumibacter fluminis</name>
    <dbReference type="NCBI Taxonomy" id="2909236"/>
    <lineage>
        <taxon>Bacteria</taxon>
        <taxon>Pseudomonadati</taxon>
        <taxon>Bacteroidota</taxon>
        <taxon>Chitinophagia</taxon>
        <taxon>Chitinophagales</taxon>
        <taxon>Chitinophagaceae</taxon>
        <taxon>Flavihumibacter</taxon>
    </lineage>
</organism>
<comment type="caution">
    <text evidence="3">The sequence shown here is derived from an EMBL/GenBank/DDBJ whole genome shotgun (WGS) entry which is preliminary data.</text>
</comment>
<name>A0ABS9BLS6_9BACT</name>
<reference evidence="3 4" key="1">
    <citation type="submission" date="2022-01" db="EMBL/GenBank/DDBJ databases">
        <title>Flavihumibacter sp. nov., isolated from sediment of a river.</title>
        <authorList>
            <person name="Liu H."/>
        </authorList>
    </citation>
    <scope>NUCLEOTIDE SEQUENCE [LARGE SCALE GENOMIC DNA]</scope>
    <source>
        <strain evidence="3 4">RY-1</strain>
    </source>
</reference>
<evidence type="ECO:0000256" key="1">
    <source>
        <dbReference type="SAM" id="Phobius"/>
    </source>
</evidence>
<evidence type="ECO:0000313" key="4">
    <source>
        <dbReference type="Proteomes" id="UP001200145"/>
    </source>
</evidence>
<dbReference type="EMBL" id="JAKEVY010000005">
    <property type="protein sequence ID" value="MCF1716661.1"/>
    <property type="molecule type" value="Genomic_DNA"/>
</dbReference>